<evidence type="ECO:0000313" key="3">
    <source>
        <dbReference type="Proteomes" id="UP000092445"/>
    </source>
</evidence>
<feature type="compositionally biased region" description="Basic and acidic residues" evidence="1">
    <location>
        <begin position="1"/>
        <end position="21"/>
    </location>
</feature>
<dbReference type="EnsemblMetazoa" id="GPAI019585-RA">
    <property type="protein sequence ID" value="GPAI019585-PA"/>
    <property type="gene ID" value="GPAI019585"/>
</dbReference>
<evidence type="ECO:0000313" key="2">
    <source>
        <dbReference type="EnsemblMetazoa" id="GPAI019585-PA"/>
    </source>
</evidence>
<name>A0A1A9ZMU7_GLOPL</name>
<reference evidence="2" key="2">
    <citation type="submission" date="2020-05" db="UniProtKB">
        <authorList>
            <consortium name="EnsemblMetazoa"/>
        </authorList>
    </citation>
    <scope>IDENTIFICATION</scope>
    <source>
        <strain evidence="2">IAEA</strain>
    </source>
</reference>
<reference evidence="3" key="1">
    <citation type="submission" date="2014-03" db="EMBL/GenBank/DDBJ databases">
        <authorList>
            <person name="Aksoy S."/>
            <person name="Warren W."/>
            <person name="Wilson R.K."/>
        </authorList>
    </citation>
    <scope>NUCLEOTIDE SEQUENCE [LARGE SCALE GENOMIC DNA]</scope>
    <source>
        <strain evidence="3">IAEA</strain>
    </source>
</reference>
<sequence>MYTKQYDKKSVQANNDTHEQKFNTTRTTKQSKGDSQANNNTSKAVGEREGGMCVVEKPVHMFVLLLMLLLYVQHATSVGRFGPTKNFGVFIWSLNFNYAHKHICQQGHIMPPPPSPFSSPQSSNPTRVPYPTNALILREMNYELPLSHFCFGKFFHTPPPAAYYYNVQRPANQFDCRPFYGPPNSWYLRSRNASNAHVIEPMAPKQLPYDIKK</sequence>
<protein>
    <submittedName>
        <fullName evidence="2">Uncharacterized protein</fullName>
    </submittedName>
</protein>
<dbReference type="Proteomes" id="UP000092445">
    <property type="component" value="Unassembled WGS sequence"/>
</dbReference>
<dbReference type="AlphaFoldDB" id="A0A1A9ZMU7"/>
<keyword evidence="3" id="KW-1185">Reference proteome</keyword>
<dbReference type="VEuPathDB" id="VectorBase:GPAI019585"/>
<proteinExistence type="predicted"/>
<evidence type="ECO:0000256" key="1">
    <source>
        <dbReference type="SAM" id="MobiDB-lite"/>
    </source>
</evidence>
<feature type="region of interest" description="Disordered" evidence="1">
    <location>
        <begin position="1"/>
        <end position="48"/>
    </location>
</feature>
<feature type="compositionally biased region" description="Polar residues" evidence="1">
    <location>
        <begin position="22"/>
        <end position="43"/>
    </location>
</feature>
<accession>A0A1A9ZMU7</accession>
<organism evidence="2 3">
    <name type="scientific">Glossina pallidipes</name>
    <name type="common">Tsetse fly</name>
    <dbReference type="NCBI Taxonomy" id="7398"/>
    <lineage>
        <taxon>Eukaryota</taxon>
        <taxon>Metazoa</taxon>
        <taxon>Ecdysozoa</taxon>
        <taxon>Arthropoda</taxon>
        <taxon>Hexapoda</taxon>
        <taxon>Insecta</taxon>
        <taxon>Pterygota</taxon>
        <taxon>Neoptera</taxon>
        <taxon>Endopterygota</taxon>
        <taxon>Diptera</taxon>
        <taxon>Brachycera</taxon>
        <taxon>Muscomorpha</taxon>
        <taxon>Hippoboscoidea</taxon>
        <taxon>Glossinidae</taxon>
        <taxon>Glossina</taxon>
    </lineage>
</organism>